<dbReference type="EMBL" id="CVRI01000075">
    <property type="protein sequence ID" value="CRL08735.1"/>
    <property type="molecule type" value="Genomic_DNA"/>
</dbReference>
<gene>
    <name evidence="2" type="ORF">CLUMA_CG021505</name>
</gene>
<dbReference type="Proteomes" id="UP000183832">
    <property type="component" value="Unassembled WGS sequence"/>
</dbReference>
<evidence type="ECO:0000256" key="1">
    <source>
        <dbReference type="SAM" id="MobiDB-lite"/>
    </source>
</evidence>
<keyword evidence="3" id="KW-1185">Reference proteome</keyword>
<accession>A0A1J1J8M0</accession>
<dbReference type="AlphaFoldDB" id="A0A1J1J8M0"/>
<sequence>MKLICHLKPHCKTSQAQAHNKKHKHPRLILEIHHQHLYSTLKASRKQSQRYNSDKRYRAHRVHFKTQKKKEKNLKQHPEN</sequence>
<protein>
    <submittedName>
        <fullName evidence="2">CLUMA_CG021505, isoform A</fullName>
    </submittedName>
</protein>
<feature type="region of interest" description="Disordered" evidence="1">
    <location>
        <begin position="42"/>
        <end position="80"/>
    </location>
</feature>
<feature type="compositionally biased region" description="Basic residues" evidence="1">
    <location>
        <begin position="57"/>
        <end position="72"/>
    </location>
</feature>
<organism evidence="2 3">
    <name type="scientific">Clunio marinus</name>
    <dbReference type="NCBI Taxonomy" id="568069"/>
    <lineage>
        <taxon>Eukaryota</taxon>
        <taxon>Metazoa</taxon>
        <taxon>Ecdysozoa</taxon>
        <taxon>Arthropoda</taxon>
        <taxon>Hexapoda</taxon>
        <taxon>Insecta</taxon>
        <taxon>Pterygota</taxon>
        <taxon>Neoptera</taxon>
        <taxon>Endopterygota</taxon>
        <taxon>Diptera</taxon>
        <taxon>Nematocera</taxon>
        <taxon>Chironomoidea</taxon>
        <taxon>Chironomidae</taxon>
        <taxon>Clunio</taxon>
    </lineage>
</organism>
<evidence type="ECO:0000313" key="2">
    <source>
        <dbReference type="EMBL" id="CRL08735.1"/>
    </source>
</evidence>
<proteinExistence type="predicted"/>
<reference evidence="2" key="1">
    <citation type="submission" date="2015-04" db="EMBL/GenBank/DDBJ databases">
        <authorList>
            <person name="Syromyatnikov M.Y."/>
            <person name="Popov V.N."/>
        </authorList>
    </citation>
    <scope>NUCLEOTIDE SEQUENCE [LARGE SCALE GENOMIC DNA]</scope>
</reference>
<name>A0A1J1J8M0_9DIPT</name>
<evidence type="ECO:0000313" key="3">
    <source>
        <dbReference type="Proteomes" id="UP000183832"/>
    </source>
</evidence>